<dbReference type="EMBL" id="KX778609">
    <property type="protein sequence ID" value="AON96577.1"/>
    <property type="molecule type" value="Genomic_DNA"/>
</dbReference>
<reference evidence="1" key="1">
    <citation type="submission" date="2016-08" db="EMBL/GenBank/DDBJ databases">
        <authorList>
            <person name="Seilhamer J.J."/>
        </authorList>
    </citation>
    <scope>NUCLEOTIDE SEQUENCE</scope>
</reference>
<organism evidence="1">
    <name type="scientific">Bicyclus anynana</name>
    <name type="common">Squinting bush brown butterfly</name>
    <dbReference type="NCBI Taxonomy" id="110368"/>
    <lineage>
        <taxon>Eukaryota</taxon>
        <taxon>Metazoa</taxon>
        <taxon>Ecdysozoa</taxon>
        <taxon>Arthropoda</taxon>
        <taxon>Hexapoda</taxon>
        <taxon>Insecta</taxon>
        <taxon>Pterygota</taxon>
        <taxon>Neoptera</taxon>
        <taxon>Endopterygota</taxon>
        <taxon>Lepidoptera</taxon>
        <taxon>Glossata</taxon>
        <taxon>Ditrysia</taxon>
        <taxon>Papilionoidea</taxon>
        <taxon>Nymphalidae</taxon>
        <taxon>Satyrinae</taxon>
        <taxon>Satyrini</taxon>
        <taxon>Mycalesina</taxon>
        <taxon>Bicyclus</taxon>
    </lineage>
</organism>
<dbReference type="OrthoDB" id="6607599at2759"/>
<accession>A0A1C9EGG0</accession>
<sequence length="231" mass="26549">MLPGPLAPLDARKTRALTTIYAPRHPKPRKHRTANSRMLQNDIPVKTTLKNTLSPFHPLPAIGQTQEKTKLIIFDLKNEDRAIKLQEVLKPLTPLSIHGLRKNAEEKKPLQLIRENTYDVIEPIFLTPEKVKKDTRRSNSENGNAKMSPKSRFKNAAFQVAKLSSMPETGKLLCLRERETYTICREANDSCRLQKLPQSSAQSLNKLSEIFQSLDMKGRHRDRMKKENSWF</sequence>
<name>A0A1C9EGG0_BICAN</name>
<evidence type="ECO:0000313" key="1">
    <source>
        <dbReference type="EMBL" id="AON96577.1"/>
    </source>
</evidence>
<proteinExistence type="predicted"/>
<protein>
    <submittedName>
        <fullName evidence="1">Uncharacterized protein</fullName>
    </submittedName>
</protein>
<dbReference type="AlphaFoldDB" id="A0A1C9EGG0"/>